<evidence type="ECO:0000313" key="1">
    <source>
        <dbReference type="EMBL" id="TCD71427.1"/>
    </source>
</evidence>
<sequence length="219" mass="23882">MAFNDKTFTIYTSTANSRKVLKRHTQILLTVTPCDQKDLFVSQTPLAWKVLDFAPQSDISYTIVWQADPAFAIVGTETSTHVSLRAFMQLGSSGVLKVMGGGTQWSSAQGRRGYVMARNETPIPRAFTLGSVNEDDDFEGFVRFAPTPAGSAVMVEPAVMLQAYTVTGYRPGKLLSQVDSSSFIFRKFDDSPSPLNLATLQNGTALNLSSEPSGRLVLE</sequence>
<dbReference type="AlphaFoldDB" id="A0A4V2MXT9"/>
<accession>A0A4V2MXT9</accession>
<dbReference type="OrthoDB" id="2790080at2759"/>
<dbReference type="EMBL" id="RWJN01000006">
    <property type="protein sequence ID" value="TCD71427.1"/>
    <property type="molecule type" value="Genomic_DNA"/>
</dbReference>
<name>A0A4V2MXT9_9APHY</name>
<dbReference type="Proteomes" id="UP000292702">
    <property type="component" value="Unassembled WGS sequence"/>
</dbReference>
<protein>
    <submittedName>
        <fullName evidence="1">Uncharacterized protein</fullName>
    </submittedName>
</protein>
<proteinExistence type="predicted"/>
<reference evidence="1 2" key="1">
    <citation type="submission" date="2018-11" db="EMBL/GenBank/DDBJ databases">
        <title>Genome assembly of Steccherinum ochraceum LE-BIN_3174, the white-rot fungus of the Steccherinaceae family (The Residual Polyporoid clade, Polyporales, Basidiomycota).</title>
        <authorList>
            <person name="Fedorova T.V."/>
            <person name="Glazunova O.A."/>
            <person name="Landesman E.O."/>
            <person name="Moiseenko K.V."/>
            <person name="Psurtseva N.V."/>
            <person name="Savinova O.S."/>
            <person name="Shakhova N.V."/>
            <person name="Tyazhelova T.V."/>
            <person name="Vasina D.V."/>
        </authorList>
    </citation>
    <scope>NUCLEOTIDE SEQUENCE [LARGE SCALE GENOMIC DNA]</scope>
    <source>
        <strain evidence="1 2">LE-BIN_3174</strain>
    </source>
</reference>
<organism evidence="1 2">
    <name type="scientific">Steccherinum ochraceum</name>
    <dbReference type="NCBI Taxonomy" id="92696"/>
    <lineage>
        <taxon>Eukaryota</taxon>
        <taxon>Fungi</taxon>
        <taxon>Dikarya</taxon>
        <taxon>Basidiomycota</taxon>
        <taxon>Agaricomycotina</taxon>
        <taxon>Agaricomycetes</taxon>
        <taxon>Polyporales</taxon>
        <taxon>Steccherinaceae</taxon>
        <taxon>Steccherinum</taxon>
    </lineage>
</organism>
<evidence type="ECO:0000313" key="2">
    <source>
        <dbReference type="Proteomes" id="UP000292702"/>
    </source>
</evidence>
<gene>
    <name evidence="1" type="ORF">EIP91_010133</name>
</gene>
<keyword evidence="2" id="KW-1185">Reference proteome</keyword>
<comment type="caution">
    <text evidence="1">The sequence shown here is derived from an EMBL/GenBank/DDBJ whole genome shotgun (WGS) entry which is preliminary data.</text>
</comment>